<feature type="domain" description="Aldehyde dehydrogenase" evidence="5">
    <location>
        <begin position="33"/>
        <end position="495"/>
    </location>
</feature>
<evidence type="ECO:0000313" key="7">
    <source>
        <dbReference type="Proteomes" id="UP000460272"/>
    </source>
</evidence>
<comment type="similarity">
    <text evidence="1 4">Belongs to the aldehyde dehydrogenase family.</text>
</comment>
<evidence type="ECO:0000256" key="3">
    <source>
        <dbReference type="PROSITE-ProRule" id="PRU10007"/>
    </source>
</evidence>
<evidence type="ECO:0000313" key="6">
    <source>
        <dbReference type="EMBL" id="TVZ02475.1"/>
    </source>
</evidence>
<dbReference type="PANTHER" id="PTHR42804:SF1">
    <property type="entry name" value="ALDEHYDE DEHYDROGENASE-RELATED"/>
    <property type="match status" value="1"/>
</dbReference>
<evidence type="ECO:0000256" key="4">
    <source>
        <dbReference type="RuleBase" id="RU003345"/>
    </source>
</evidence>
<evidence type="ECO:0000256" key="2">
    <source>
        <dbReference type="ARBA" id="ARBA00023002"/>
    </source>
</evidence>
<dbReference type="PROSITE" id="PS00687">
    <property type="entry name" value="ALDEHYDE_DEHYDR_GLU"/>
    <property type="match status" value="1"/>
</dbReference>
<evidence type="ECO:0000259" key="5">
    <source>
        <dbReference type="Pfam" id="PF00171"/>
    </source>
</evidence>
<dbReference type="InterPro" id="IPR016162">
    <property type="entry name" value="Ald_DH_N"/>
</dbReference>
<dbReference type="GO" id="GO:0016620">
    <property type="term" value="F:oxidoreductase activity, acting on the aldehyde or oxo group of donors, NAD or NADP as acceptor"/>
    <property type="evidence" value="ECO:0007669"/>
    <property type="project" value="InterPro"/>
</dbReference>
<dbReference type="RefSeq" id="WP_145857519.1">
    <property type="nucleotide sequence ID" value="NZ_RPFW01000005.1"/>
</dbReference>
<dbReference type="InterPro" id="IPR029510">
    <property type="entry name" value="Ald_DH_CS_GLU"/>
</dbReference>
<dbReference type="InterPro" id="IPR015590">
    <property type="entry name" value="Aldehyde_DH_dom"/>
</dbReference>
<dbReference type="SUPFAM" id="SSF53720">
    <property type="entry name" value="ALDH-like"/>
    <property type="match status" value="1"/>
</dbReference>
<protein>
    <submittedName>
        <fullName evidence="6">Aldehyde dehydrogenase family protein</fullName>
    </submittedName>
</protein>
<dbReference type="OrthoDB" id="6882680at2"/>
<dbReference type="Pfam" id="PF00171">
    <property type="entry name" value="Aldedh"/>
    <property type="match status" value="1"/>
</dbReference>
<gene>
    <name evidence="6" type="ORF">EAS64_27150</name>
</gene>
<organism evidence="6 7">
    <name type="scientific">Trebonia kvetii</name>
    <dbReference type="NCBI Taxonomy" id="2480626"/>
    <lineage>
        <taxon>Bacteria</taxon>
        <taxon>Bacillati</taxon>
        <taxon>Actinomycetota</taxon>
        <taxon>Actinomycetes</taxon>
        <taxon>Streptosporangiales</taxon>
        <taxon>Treboniaceae</taxon>
        <taxon>Trebonia</taxon>
    </lineage>
</organism>
<accession>A0A6P2BWF3</accession>
<dbReference type="InterPro" id="IPR016163">
    <property type="entry name" value="Ald_DH_C"/>
</dbReference>
<name>A0A6P2BWF3_9ACTN</name>
<dbReference type="Proteomes" id="UP000460272">
    <property type="component" value="Unassembled WGS sequence"/>
</dbReference>
<comment type="caution">
    <text evidence="6">The sequence shown here is derived from an EMBL/GenBank/DDBJ whole genome shotgun (WGS) entry which is preliminary data.</text>
</comment>
<dbReference type="PANTHER" id="PTHR42804">
    <property type="entry name" value="ALDEHYDE DEHYDROGENASE"/>
    <property type="match status" value="1"/>
</dbReference>
<dbReference type="AlphaFoldDB" id="A0A6P2BWF3"/>
<dbReference type="Gene3D" id="3.40.309.10">
    <property type="entry name" value="Aldehyde Dehydrogenase, Chain A, domain 2"/>
    <property type="match status" value="1"/>
</dbReference>
<proteinExistence type="inferred from homology"/>
<dbReference type="CDD" id="cd07089">
    <property type="entry name" value="ALDH_CddD-AldA-like"/>
    <property type="match status" value="1"/>
</dbReference>
<sequence>MTSIATDGGTGVLAGEQRMLIDGELTGACGGVTFDVINPATEEVAGVAADGRPADFDRAVAAARRAFDANAGNWRDVVEFRAHCVTQLRDGLVRTQERLRRILVTEIGTPIAMTYGIQLAFPIEEAGFWPDQARSFAFLRDAGIHSGLGRSFRQKLQYIPVGVVAAITPWNAPLYLNVTESVPALLAGNAVILKPAQLTPWAGLELGRIVAEETDIPPGIFQVVVSNDNDVAAMLTADPRVDMVTFTGSTAVGRKILAATAPTVKKTIMELGGKSTHIVLDDADLAAVLPSAAGGVCTMSGQGCTNATRILLPRAMLAEGLAILKASIERFPYGDPWDMGNYSGPAISDVQRAKVLGMIEDAVAAGATLLAGGGKPAHLPAGYYIEPTLLSDVDPRSVIGQEETFGPVVTVTPYDTEDEAVAIANDTVYGLAGQVSSGDDDHALAVALRIRTGTVGANVASTFSMTSPLGGVGQSGLGRRYGEHGFEEYLEVKAIGLPVPSPSA</sequence>
<feature type="active site" evidence="3">
    <location>
        <position position="270"/>
    </location>
</feature>
<evidence type="ECO:0000256" key="1">
    <source>
        <dbReference type="ARBA" id="ARBA00009986"/>
    </source>
</evidence>
<dbReference type="EMBL" id="RPFW01000005">
    <property type="protein sequence ID" value="TVZ02475.1"/>
    <property type="molecule type" value="Genomic_DNA"/>
</dbReference>
<keyword evidence="7" id="KW-1185">Reference proteome</keyword>
<dbReference type="InterPro" id="IPR016161">
    <property type="entry name" value="Ald_DH/histidinol_DH"/>
</dbReference>
<reference evidence="6 7" key="1">
    <citation type="submission" date="2018-11" db="EMBL/GenBank/DDBJ databases">
        <title>Trebonia kvetii gen.nov., sp.nov., a novel acidophilic actinobacterium, and proposal of the new actinobacterial family Treboniaceae fam. nov.</title>
        <authorList>
            <person name="Rapoport D."/>
            <person name="Sagova-Mareckova M."/>
            <person name="Sedlacek I."/>
            <person name="Provaznik J."/>
            <person name="Kralova S."/>
            <person name="Pavlinic D."/>
            <person name="Benes V."/>
            <person name="Kopecky J."/>
        </authorList>
    </citation>
    <scope>NUCLEOTIDE SEQUENCE [LARGE SCALE GENOMIC DNA]</scope>
    <source>
        <strain evidence="6 7">15Tr583</strain>
    </source>
</reference>
<keyword evidence="2 4" id="KW-0560">Oxidoreductase</keyword>
<dbReference type="Gene3D" id="3.40.605.10">
    <property type="entry name" value="Aldehyde Dehydrogenase, Chain A, domain 1"/>
    <property type="match status" value="1"/>
</dbReference>